<dbReference type="EMBL" id="JACIEI010000006">
    <property type="protein sequence ID" value="MBB3994464.1"/>
    <property type="molecule type" value="Genomic_DNA"/>
</dbReference>
<gene>
    <name evidence="1" type="ORF">GGR95_002110</name>
</gene>
<reference evidence="1 2" key="1">
    <citation type="submission" date="2020-08" db="EMBL/GenBank/DDBJ databases">
        <title>Genomic Encyclopedia of Type Strains, Phase IV (KMG-IV): sequencing the most valuable type-strain genomes for metagenomic binning, comparative biology and taxonomic classification.</title>
        <authorList>
            <person name="Goeker M."/>
        </authorList>
    </citation>
    <scope>NUCLEOTIDE SEQUENCE [LARGE SCALE GENOMIC DNA]</scope>
    <source>
        <strain evidence="1 2">DSM 102234</strain>
    </source>
</reference>
<comment type="caution">
    <text evidence="1">The sequence shown here is derived from an EMBL/GenBank/DDBJ whole genome shotgun (WGS) entry which is preliminary data.</text>
</comment>
<dbReference type="Proteomes" id="UP000530268">
    <property type="component" value="Unassembled WGS sequence"/>
</dbReference>
<accession>A0A7W6E5A0</accession>
<organism evidence="1 2">
    <name type="scientific">Sulfitobacter undariae</name>
    <dbReference type="NCBI Taxonomy" id="1563671"/>
    <lineage>
        <taxon>Bacteria</taxon>
        <taxon>Pseudomonadati</taxon>
        <taxon>Pseudomonadota</taxon>
        <taxon>Alphaproteobacteria</taxon>
        <taxon>Rhodobacterales</taxon>
        <taxon>Roseobacteraceae</taxon>
        <taxon>Sulfitobacter</taxon>
    </lineage>
</organism>
<evidence type="ECO:0000313" key="1">
    <source>
        <dbReference type="EMBL" id="MBB3994464.1"/>
    </source>
</evidence>
<keyword evidence="2" id="KW-1185">Reference proteome</keyword>
<protein>
    <submittedName>
        <fullName evidence="1">Uncharacterized protein</fullName>
    </submittedName>
</protein>
<dbReference type="AlphaFoldDB" id="A0A7W6E5A0"/>
<proteinExistence type="predicted"/>
<name>A0A7W6E5A0_9RHOB</name>
<evidence type="ECO:0000313" key="2">
    <source>
        <dbReference type="Proteomes" id="UP000530268"/>
    </source>
</evidence>
<sequence length="38" mass="3902">MPSFFMPKRAATRLLTSISKKALGLVSAGALPPLTSAA</sequence>